<accession>A0A4Y8RDK5</accession>
<dbReference type="AlphaFoldDB" id="A0A4Y8RDK5"/>
<gene>
    <name evidence="1" type="ORF">E3C22_19810</name>
</gene>
<dbReference type="RefSeq" id="WP_134763588.1">
    <property type="nucleotide sequence ID" value="NZ_SOZD01000006.1"/>
</dbReference>
<protein>
    <submittedName>
        <fullName evidence="1">Uncharacterized protein</fullName>
    </submittedName>
</protein>
<sequence>MPRNRLILVIATLALAALMPVRPGLAAGWRFANGQAGLWADGAFNGLVVGCGEGGVSFDFFGFPARLEAGTSYSVVVTVDGTARRLRAKADGGQGVGSTLSATLGGQEAADLIEALGRGRKAEVATPAGRYDLPLAGSSKALDALRRSADCPG</sequence>
<evidence type="ECO:0000313" key="1">
    <source>
        <dbReference type="EMBL" id="TFF19907.1"/>
    </source>
</evidence>
<dbReference type="Proteomes" id="UP000298179">
    <property type="component" value="Unassembled WGS sequence"/>
</dbReference>
<comment type="caution">
    <text evidence="1">The sequence shown here is derived from an EMBL/GenBank/DDBJ whole genome shotgun (WGS) entry which is preliminary data.</text>
</comment>
<organism evidence="1 2">
    <name type="scientific">Jiella endophytica</name>
    <dbReference type="NCBI Taxonomy" id="2558362"/>
    <lineage>
        <taxon>Bacteria</taxon>
        <taxon>Pseudomonadati</taxon>
        <taxon>Pseudomonadota</taxon>
        <taxon>Alphaproteobacteria</taxon>
        <taxon>Hyphomicrobiales</taxon>
        <taxon>Aurantimonadaceae</taxon>
        <taxon>Jiella</taxon>
    </lineage>
</organism>
<dbReference type="OrthoDB" id="7916356at2"/>
<proteinExistence type="predicted"/>
<reference evidence="1 2" key="1">
    <citation type="submission" date="2019-03" db="EMBL/GenBank/DDBJ databases">
        <title>Jiella endophytica sp. nov., a novel endophytic bacterium isolated from root of Ficus microcarpa Linn. f.</title>
        <authorList>
            <person name="Tuo L."/>
        </authorList>
    </citation>
    <scope>NUCLEOTIDE SEQUENCE [LARGE SCALE GENOMIC DNA]</scope>
    <source>
        <strain evidence="1 2">CBS5Q-3</strain>
    </source>
</reference>
<dbReference type="EMBL" id="SOZD01000006">
    <property type="protein sequence ID" value="TFF19907.1"/>
    <property type="molecule type" value="Genomic_DNA"/>
</dbReference>
<name>A0A4Y8RDK5_9HYPH</name>
<evidence type="ECO:0000313" key="2">
    <source>
        <dbReference type="Proteomes" id="UP000298179"/>
    </source>
</evidence>
<keyword evidence="2" id="KW-1185">Reference proteome</keyword>